<dbReference type="Pfam" id="PF19064">
    <property type="entry name" value="DUF5760"/>
    <property type="match status" value="1"/>
</dbReference>
<dbReference type="AlphaFoldDB" id="A0A6C0IHP5"/>
<keyword evidence="1" id="KW-0175">Coiled coil</keyword>
<evidence type="ECO:0000313" key="2">
    <source>
        <dbReference type="EMBL" id="QHT92674.1"/>
    </source>
</evidence>
<organism evidence="2">
    <name type="scientific">viral metagenome</name>
    <dbReference type="NCBI Taxonomy" id="1070528"/>
    <lineage>
        <taxon>unclassified sequences</taxon>
        <taxon>metagenomes</taxon>
        <taxon>organismal metagenomes</taxon>
    </lineage>
</organism>
<feature type="coiled-coil region" evidence="1">
    <location>
        <begin position="13"/>
        <end position="40"/>
    </location>
</feature>
<sequence>MSLEENIKKWVSVDNQLKTLNDKTKELREIKNNTEQVILEYVETKKMNNATVNISDGKLRFVSTKQTAPLTLKYVEECLKNCIKSEEQVASIMEYIKETREVKYVPDIKRTYNNNL</sequence>
<accession>A0A6C0IHP5</accession>
<protein>
    <submittedName>
        <fullName evidence="2">Uncharacterized protein</fullName>
    </submittedName>
</protein>
<dbReference type="EMBL" id="MN740193">
    <property type="protein sequence ID" value="QHT92674.1"/>
    <property type="molecule type" value="Genomic_DNA"/>
</dbReference>
<evidence type="ECO:0000256" key="1">
    <source>
        <dbReference type="SAM" id="Coils"/>
    </source>
</evidence>
<proteinExistence type="predicted"/>
<name>A0A6C0IHP5_9ZZZZ</name>
<dbReference type="InterPro" id="IPR043918">
    <property type="entry name" value="DUF5760"/>
</dbReference>
<reference evidence="2" key="1">
    <citation type="journal article" date="2020" name="Nature">
        <title>Giant virus diversity and host interactions through global metagenomics.</title>
        <authorList>
            <person name="Schulz F."/>
            <person name="Roux S."/>
            <person name="Paez-Espino D."/>
            <person name="Jungbluth S."/>
            <person name="Walsh D.A."/>
            <person name="Denef V.J."/>
            <person name="McMahon K.D."/>
            <person name="Konstantinidis K.T."/>
            <person name="Eloe-Fadrosh E.A."/>
            <person name="Kyrpides N.C."/>
            <person name="Woyke T."/>
        </authorList>
    </citation>
    <scope>NUCLEOTIDE SEQUENCE</scope>
    <source>
        <strain evidence="2">GVMAG-M-3300023184-89</strain>
    </source>
</reference>